<protein>
    <submittedName>
        <fullName evidence="2">Uncharacterized protein</fullName>
    </submittedName>
</protein>
<feature type="region of interest" description="Disordered" evidence="1">
    <location>
        <begin position="236"/>
        <end position="318"/>
    </location>
</feature>
<feature type="compositionally biased region" description="Low complexity" evidence="1">
    <location>
        <begin position="264"/>
        <end position="278"/>
    </location>
</feature>
<evidence type="ECO:0000313" key="3">
    <source>
        <dbReference type="Proteomes" id="UP000193218"/>
    </source>
</evidence>
<feature type="region of interest" description="Disordered" evidence="1">
    <location>
        <begin position="495"/>
        <end position="514"/>
    </location>
</feature>
<feature type="compositionally biased region" description="Basic and acidic residues" evidence="1">
    <location>
        <begin position="503"/>
        <end position="514"/>
    </location>
</feature>
<comment type="caution">
    <text evidence="2">The sequence shown here is derived from an EMBL/GenBank/DDBJ whole genome shotgun (WGS) entry which is preliminary data.</text>
</comment>
<organism evidence="2 3">
    <name type="scientific">Kockovaella imperatae</name>
    <dbReference type="NCBI Taxonomy" id="4999"/>
    <lineage>
        <taxon>Eukaryota</taxon>
        <taxon>Fungi</taxon>
        <taxon>Dikarya</taxon>
        <taxon>Basidiomycota</taxon>
        <taxon>Agaricomycotina</taxon>
        <taxon>Tremellomycetes</taxon>
        <taxon>Tremellales</taxon>
        <taxon>Cuniculitremaceae</taxon>
        <taxon>Kockovaella</taxon>
    </lineage>
</organism>
<proteinExistence type="predicted"/>
<dbReference type="GeneID" id="33559805"/>
<dbReference type="OrthoDB" id="2571862at2759"/>
<accession>A0A1Y1UQI6</accession>
<evidence type="ECO:0000256" key="1">
    <source>
        <dbReference type="SAM" id="MobiDB-lite"/>
    </source>
</evidence>
<name>A0A1Y1UQI6_9TREE</name>
<gene>
    <name evidence="2" type="ORF">BD324DRAFT_649480</name>
</gene>
<dbReference type="InParanoid" id="A0A1Y1UQI6"/>
<dbReference type="Proteomes" id="UP000193218">
    <property type="component" value="Unassembled WGS sequence"/>
</dbReference>
<dbReference type="EMBL" id="NBSH01000003">
    <property type="protein sequence ID" value="ORX39405.1"/>
    <property type="molecule type" value="Genomic_DNA"/>
</dbReference>
<sequence length="514" mass="55365">MPSMSPRKMAPASIVIPPRLSFCLSESSISDSEGPCTPSPHTPAPFLDFPSSINKGVGGMRVDEDDHPPAIGSKRSREDDDAVDEPVWTSEELDTVQSTLVHPFRPLSQSFPPGDLPPPHVIDELTNQILAYAFRTSPTKRASGESENTTDFRTEGWTHSWEATRKKMFDIALSESKGEIIPRRTAKETRTLTGLVARPGLKRMDSMDFLDEGEEKAPDSLGRALRLSTSLQNSAKHEVLSAGMSRSSSDNTISSETSRDRPSLHTVSVTTTITLTPSSPNPAESPAPTAHAPMLKRRGSSRAASLRRPTSLLQRGKSFTASDLAAEANSQAKTTLSVSEALKSSPNGALSAQIYDSPLNLSPVVPQESSLGLLASGMMDNVNESLASSLHPPIASVSVAYNKPKLSRSVSSSEIIKAHSARDQFLAIKPMTSDRSALARPLNLDTKPVPVEAQHHSGWSDSDDDLMPRKPRVVKKIKGGKVKALKVQAVGLQAGDRGGLRSPFEEKAHLELDL</sequence>
<evidence type="ECO:0000313" key="2">
    <source>
        <dbReference type="EMBL" id="ORX39405.1"/>
    </source>
</evidence>
<dbReference type="AlphaFoldDB" id="A0A1Y1UQI6"/>
<reference evidence="2 3" key="1">
    <citation type="submission" date="2017-03" db="EMBL/GenBank/DDBJ databases">
        <title>Widespread Adenine N6-methylation of Active Genes in Fungi.</title>
        <authorList>
            <consortium name="DOE Joint Genome Institute"/>
            <person name="Mondo S.J."/>
            <person name="Dannebaum R.O."/>
            <person name="Kuo R.C."/>
            <person name="Louie K.B."/>
            <person name="Bewick A.J."/>
            <person name="Labutti K."/>
            <person name="Haridas S."/>
            <person name="Kuo A."/>
            <person name="Salamov A."/>
            <person name="Ahrendt S.R."/>
            <person name="Lau R."/>
            <person name="Bowen B.P."/>
            <person name="Lipzen A."/>
            <person name="Sullivan W."/>
            <person name="Andreopoulos W.B."/>
            <person name="Clum A."/>
            <person name="Lindquist E."/>
            <person name="Daum C."/>
            <person name="Northen T.R."/>
            <person name="Ramamoorthy G."/>
            <person name="Schmitz R.J."/>
            <person name="Gryganskyi A."/>
            <person name="Culley D."/>
            <person name="Magnuson J."/>
            <person name="James T.Y."/>
            <person name="O'Malley M.A."/>
            <person name="Stajich J.E."/>
            <person name="Spatafora J.W."/>
            <person name="Visel A."/>
            <person name="Grigoriev I.V."/>
        </authorList>
    </citation>
    <scope>NUCLEOTIDE SEQUENCE [LARGE SCALE GENOMIC DNA]</scope>
    <source>
        <strain evidence="2 3">NRRL Y-17943</strain>
    </source>
</reference>
<feature type="compositionally biased region" description="Low complexity" evidence="1">
    <location>
        <begin position="245"/>
        <end position="256"/>
    </location>
</feature>
<keyword evidence="3" id="KW-1185">Reference proteome</keyword>
<dbReference type="RefSeq" id="XP_021873268.1">
    <property type="nucleotide sequence ID" value="XM_022017996.1"/>
</dbReference>
<feature type="region of interest" description="Disordered" evidence="1">
    <location>
        <begin position="26"/>
        <end position="84"/>
    </location>
</feature>